<protein>
    <submittedName>
        <fullName evidence="1">Uncharacterized protein</fullName>
    </submittedName>
</protein>
<organism evidence="1 2">
    <name type="scientific">Candidatus Fimimonas merdipullorum</name>
    <dbReference type="NCBI Taxonomy" id="2840822"/>
    <lineage>
        <taxon>Bacteria</taxon>
        <taxon>Pseudomonadati</taxon>
        <taxon>Myxococcota</taxon>
        <taxon>Myxococcia</taxon>
        <taxon>Myxococcales</taxon>
        <taxon>Cystobacterineae</taxon>
        <taxon>Myxococcaceae</taxon>
        <taxon>Myxococcaceae incertae sedis</taxon>
        <taxon>Candidatus Fimimonas</taxon>
    </lineage>
</organism>
<evidence type="ECO:0000313" key="1">
    <source>
        <dbReference type="EMBL" id="HIU91365.1"/>
    </source>
</evidence>
<dbReference type="Pfam" id="PF20185">
    <property type="entry name" value="DUF6548"/>
    <property type="match status" value="1"/>
</dbReference>
<sequence length="148" mass="17656">MYEIRTDNYKFLEEYKRLDALCNDIFGVKDGVSEYIRQMNATPLELRVYDDWEGCHGRLIRLRHLRNKLVHEPGAFDEVYCTDRDMAWLHFFRNQLLQRADPLVLAAAEQKRREKFARQSAPHRQTAAQKVKGFFCNLAERFKALFKK</sequence>
<accession>A0A9D1MXT5</accession>
<name>A0A9D1MXT5_9BACT</name>
<gene>
    <name evidence="1" type="ORF">IAC72_05095</name>
</gene>
<proteinExistence type="predicted"/>
<dbReference type="Proteomes" id="UP000886852">
    <property type="component" value="Unassembled WGS sequence"/>
</dbReference>
<dbReference type="AlphaFoldDB" id="A0A9D1MXT5"/>
<dbReference type="EMBL" id="DVOC01000090">
    <property type="protein sequence ID" value="HIU91365.1"/>
    <property type="molecule type" value="Genomic_DNA"/>
</dbReference>
<reference evidence="1" key="1">
    <citation type="submission" date="2020-10" db="EMBL/GenBank/DDBJ databases">
        <authorList>
            <person name="Gilroy R."/>
        </authorList>
    </citation>
    <scope>NUCLEOTIDE SEQUENCE</scope>
    <source>
        <strain evidence="1">ChiHjej12B11-7776</strain>
    </source>
</reference>
<evidence type="ECO:0000313" key="2">
    <source>
        <dbReference type="Proteomes" id="UP000886852"/>
    </source>
</evidence>
<comment type="caution">
    <text evidence="1">The sequence shown here is derived from an EMBL/GenBank/DDBJ whole genome shotgun (WGS) entry which is preliminary data.</text>
</comment>
<reference evidence="1" key="2">
    <citation type="journal article" date="2021" name="PeerJ">
        <title>Extensive microbial diversity within the chicken gut microbiome revealed by metagenomics and culture.</title>
        <authorList>
            <person name="Gilroy R."/>
            <person name="Ravi A."/>
            <person name="Getino M."/>
            <person name="Pursley I."/>
            <person name="Horton D.L."/>
            <person name="Alikhan N.F."/>
            <person name="Baker D."/>
            <person name="Gharbi K."/>
            <person name="Hall N."/>
            <person name="Watson M."/>
            <person name="Adriaenssens E.M."/>
            <person name="Foster-Nyarko E."/>
            <person name="Jarju S."/>
            <person name="Secka A."/>
            <person name="Antonio M."/>
            <person name="Oren A."/>
            <person name="Chaudhuri R.R."/>
            <person name="La Ragione R."/>
            <person name="Hildebrand F."/>
            <person name="Pallen M.J."/>
        </authorList>
    </citation>
    <scope>NUCLEOTIDE SEQUENCE</scope>
    <source>
        <strain evidence="1">ChiHjej12B11-7776</strain>
    </source>
</reference>
<dbReference type="InterPro" id="IPR046678">
    <property type="entry name" value="DUF6548"/>
</dbReference>